<evidence type="ECO:0000313" key="1">
    <source>
        <dbReference type="EMBL" id="CNL93707.1"/>
    </source>
</evidence>
<dbReference type="AlphaFoldDB" id="A0A0T9V130"/>
<evidence type="ECO:0000313" key="2">
    <source>
        <dbReference type="Proteomes" id="UP000040088"/>
    </source>
</evidence>
<accession>A0A0T9V130</accession>
<reference evidence="2" key="1">
    <citation type="submission" date="2015-03" db="EMBL/GenBank/DDBJ databases">
        <authorList>
            <consortium name="Pathogen Informatics"/>
        </authorList>
    </citation>
    <scope>NUCLEOTIDE SEQUENCE [LARGE SCALE GENOMIC DNA]</scope>
    <source>
        <strain evidence="2">IP27925</strain>
    </source>
</reference>
<dbReference type="RefSeq" id="WP_050127327.1">
    <property type="nucleotide sequence ID" value="NZ_CQEM01000036.1"/>
</dbReference>
<protein>
    <submittedName>
        <fullName evidence="1">Uncharacterized protein</fullName>
    </submittedName>
</protein>
<sequence length="60" mass="6995">MLSKEKITKQITVVIEIDVPAHATDSDIRDWVDVQYGECNSMNPDNPCKNDYEIIEHYIR</sequence>
<proteinExistence type="predicted"/>
<organism evidence="1 2">
    <name type="scientific">Yersinia aleksiciae</name>
    <dbReference type="NCBI Taxonomy" id="263819"/>
    <lineage>
        <taxon>Bacteria</taxon>
        <taxon>Pseudomonadati</taxon>
        <taxon>Pseudomonadota</taxon>
        <taxon>Gammaproteobacteria</taxon>
        <taxon>Enterobacterales</taxon>
        <taxon>Yersiniaceae</taxon>
        <taxon>Yersinia</taxon>
    </lineage>
</organism>
<gene>
    <name evidence="1" type="ORF">ERS008460_04146</name>
</gene>
<dbReference type="Proteomes" id="UP000040088">
    <property type="component" value="Unassembled WGS sequence"/>
</dbReference>
<name>A0A0T9V130_YERAE</name>
<dbReference type="EMBL" id="CQEM01000036">
    <property type="protein sequence ID" value="CNL93707.1"/>
    <property type="molecule type" value="Genomic_DNA"/>
</dbReference>